<sequence length="209" mass="22795">MVPFRPFPTSSCRVHHINQLERGRQCSCRSSKANQSTMIGTFEQESRPRRSPSPSQESFVLAGVLRPRRSPLPSREPSVLTGVLRPRGSLPSSQESFALAGAFRPHRSPSPSREPSVLTGVLRPRGSLPSSQQSFALAGVLRPRGSLPSSQESFALAEVLRPNLHDSTSATDVYRPGGKRPKISPSELECREILLPETSKTQSIPSFGS</sequence>
<comment type="caution">
    <text evidence="2">The sequence shown here is derived from an EMBL/GenBank/DDBJ whole genome shotgun (WGS) entry which is preliminary data.</text>
</comment>
<feature type="compositionally biased region" description="Polar residues" evidence="1">
    <location>
        <begin position="198"/>
        <end position="209"/>
    </location>
</feature>
<gene>
    <name evidence="2" type="ORF">B0T21DRAFT_423063</name>
</gene>
<evidence type="ECO:0000313" key="3">
    <source>
        <dbReference type="Proteomes" id="UP001172159"/>
    </source>
</evidence>
<dbReference type="EMBL" id="JAUKTV010000011">
    <property type="protein sequence ID" value="KAK0723889.1"/>
    <property type="molecule type" value="Genomic_DNA"/>
</dbReference>
<keyword evidence="3" id="KW-1185">Reference proteome</keyword>
<feature type="region of interest" description="Disordered" evidence="1">
    <location>
        <begin position="40"/>
        <end position="129"/>
    </location>
</feature>
<accession>A0AA40E0Y8</accession>
<organism evidence="2 3">
    <name type="scientific">Apiosordaria backusii</name>
    <dbReference type="NCBI Taxonomy" id="314023"/>
    <lineage>
        <taxon>Eukaryota</taxon>
        <taxon>Fungi</taxon>
        <taxon>Dikarya</taxon>
        <taxon>Ascomycota</taxon>
        <taxon>Pezizomycotina</taxon>
        <taxon>Sordariomycetes</taxon>
        <taxon>Sordariomycetidae</taxon>
        <taxon>Sordariales</taxon>
        <taxon>Lasiosphaeriaceae</taxon>
        <taxon>Apiosordaria</taxon>
    </lineage>
</organism>
<feature type="compositionally biased region" description="Low complexity" evidence="1">
    <location>
        <begin position="71"/>
        <end position="80"/>
    </location>
</feature>
<evidence type="ECO:0000256" key="1">
    <source>
        <dbReference type="SAM" id="MobiDB-lite"/>
    </source>
</evidence>
<dbReference type="AlphaFoldDB" id="A0AA40E0Y8"/>
<reference evidence="2" key="1">
    <citation type="submission" date="2023-06" db="EMBL/GenBank/DDBJ databases">
        <title>Genome-scale phylogeny and comparative genomics of the fungal order Sordariales.</title>
        <authorList>
            <consortium name="Lawrence Berkeley National Laboratory"/>
            <person name="Hensen N."/>
            <person name="Bonometti L."/>
            <person name="Westerberg I."/>
            <person name="Brannstrom I.O."/>
            <person name="Guillou S."/>
            <person name="Cros-Aarteil S."/>
            <person name="Calhoun S."/>
            <person name="Haridas S."/>
            <person name="Kuo A."/>
            <person name="Mondo S."/>
            <person name="Pangilinan J."/>
            <person name="Riley R."/>
            <person name="Labutti K."/>
            <person name="Andreopoulos B."/>
            <person name="Lipzen A."/>
            <person name="Chen C."/>
            <person name="Yanf M."/>
            <person name="Daum C."/>
            <person name="Ng V."/>
            <person name="Clum A."/>
            <person name="Steindorff A."/>
            <person name="Ohm R."/>
            <person name="Martin F."/>
            <person name="Silar P."/>
            <person name="Natvig D."/>
            <person name="Lalanne C."/>
            <person name="Gautier V."/>
            <person name="Ament-Velasquez S.L."/>
            <person name="Kruys A."/>
            <person name="Hutchinson M.I."/>
            <person name="Powell A.J."/>
            <person name="Barry K."/>
            <person name="Miller A.N."/>
            <person name="Grigoriev I.V."/>
            <person name="Debuchy R."/>
            <person name="Gladieux P."/>
            <person name="Thoren M.H."/>
            <person name="Johannesson H."/>
        </authorList>
    </citation>
    <scope>NUCLEOTIDE SEQUENCE</scope>
    <source>
        <strain evidence="2">CBS 540.89</strain>
    </source>
</reference>
<name>A0AA40E0Y8_9PEZI</name>
<feature type="region of interest" description="Disordered" evidence="1">
    <location>
        <begin position="165"/>
        <end position="209"/>
    </location>
</feature>
<dbReference type="Proteomes" id="UP001172159">
    <property type="component" value="Unassembled WGS sequence"/>
</dbReference>
<protein>
    <submittedName>
        <fullName evidence="2">Uncharacterized protein</fullName>
    </submittedName>
</protein>
<proteinExistence type="predicted"/>
<evidence type="ECO:0000313" key="2">
    <source>
        <dbReference type="EMBL" id="KAK0723889.1"/>
    </source>
</evidence>